<dbReference type="Proteomes" id="UP001162640">
    <property type="component" value="Unassembled WGS sequence"/>
</dbReference>
<dbReference type="InterPro" id="IPR008928">
    <property type="entry name" value="6-hairpin_glycosidase_sf"/>
</dbReference>
<organism evidence="1 2">
    <name type="scientific">Triparma laevis f. inornata</name>
    <dbReference type="NCBI Taxonomy" id="1714386"/>
    <lineage>
        <taxon>Eukaryota</taxon>
        <taxon>Sar</taxon>
        <taxon>Stramenopiles</taxon>
        <taxon>Ochrophyta</taxon>
        <taxon>Bolidophyceae</taxon>
        <taxon>Parmales</taxon>
        <taxon>Triparmaceae</taxon>
        <taxon>Triparma</taxon>
    </lineage>
</organism>
<comment type="caution">
    <text evidence="1">The sequence shown here is derived from an EMBL/GenBank/DDBJ whole genome shotgun (WGS) entry which is preliminary data.</text>
</comment>
<evidence type="ECO:0000313" key="1">
    <source>
        <dbReference type="EMBL" id="GMH52857.1"/>
    </source>
</evidence>
<dbReference type="PANTHER" id="PTHR47791:SF3">
    <property type="entry name" value="MEIOTICALLY UP-REGULATED GENE 191 PROTEIN"/>
    <property type="match status" value="1"/>
</dbReference>
<evidence type="ECO:0000313" key="2">
    <source>
        <dbReference type="Proteomes" id="UP001162640"/>
    </source>
</evidence>
<accession>A0A9W6ZED0</accession>
<dbReference type="EMBL" id="BLQM01000029">
    <property type="protein sequence ID" value="GMH52857.1"/>
    <property type="molecule type" value="Genomic_DNA"/>
</dbReference>
<feature type="non-terminal residue" evidence="1">
    <location>
        <position position="1"/>
    </location>
</feature>
<dbReference type="AlphaFoldDB" id="A0A9W6ZED0"/>
<dbReference type="Gene3D" id="1.50.10.20">
    <property type="match status" value="1"/>
</dbReference>
<dbReference type="InterPro" id="IPR053169">
    <property type="entry name" value="MUG_Protein"/>
</dbReference>
<dbReference type="Pfam" id="PF03663">
    <property type="entry name" value="Glyco_hydro_76"/>
    <property type="match status" value="2"/>
</dbReference>
<dbReference type="GO" id="GO:0005975">
    <property type="term" value="P:carbohydrate metabolic process"/>
    <property type="evidence" value="ECO:0007669"/>
    <property type="project" value="InterPro"/>
</dbReference>
<reference evidence="2" key="1">
    <citation type="journal article" date="2023" name="Commun. Biol.">
        <title>Genome analysis of Parmales, the sister group of diatoms, reveals the evolutionary specialization of diatoms from phago-mixotrophs to photoautotrophs.</title>
        <authorList>
            <person name="Ban H."/>
            <person name="Sato S."/>
            <person name="Yoshikawa S."/>
            <person name="Yamada K."/>
            <person name="Nakamura Y."/>
            <person name="Ichinomiya M."/>
            <person name="Sato N."/>
            <person name="Blanc-Mathieu R."/>
            <person name="Endo H."/>
            <person name="Kuwata A."/>
            <person name="Ogata H."/>
        </authorList>
    </citation>
    <scope>NUCLEOTIDE SEQUENCE [LARGE SCALE GENOMIC DNA]</scope>
</reference>
<gene>
    <name evidence="1" type="ORF">TL16_g01326</name>
</gene>
<dbReference type="PANTHER" id="PTHR47791">
    <property type="entry name" value="MEIOTICALLY UP-REGULATED GENE 191 PROTEIN"/>
    <property type="match status" value="1"/>
</dbReference>
<feature type="non-terminal residue" evidence="1">
    <location>
        <position position="344"/>
    </location>
</feature>
<dbReference type="SUPFAM" id="SSF48208">
    <property type="entry name" value="Six-hairpin glycosidases"/>
    <property type="match status" value="1"/>
</dbReference>
<evidence type="ECO:0008006" key="3">
    <source>
        <dbReference type="Google" id="ProtNLM"/>
    </source>
</evidence>
<proteinExistence type="predicted"/>
<sequence length="344" mass="37680">MEHPQLWTSAWWQDSLALQAYVEASVDPDDAKKLCADVAEKENKPWSNLFETSSDDQLWWSLTWISCDPTNTRYITRSKALHAHVLQTWNASYCGGGVLWDSELTYKNAITNALLIHSSCELYKVRPQRGAKQRICDYNLAAPIALTSSLHSSHKVTDEEKYLDNAIETWEWFSSSGMINSDNLVVDGLTEDCVPTGAPFTYNSGILLQSLTSLYEITSNKDYLSNATNIAIAALKRFQATDAPGILADDCCVSFDNCTCNHDGISFHGILARSLAAFVRAGGDVDGSVASALTYNAETAWGNRDVDTNQMGIAWEGPVDKNIDPNDACVAQTAGLQLLTAAGM</sequence>
<name>A0A9W6ZED0_9STRA</name>
<protein>
    <recommendedName>
        <fullName evidence="3">Mannan endo-1,6-alpha-mannosidase</fullName>
    </recommendedName>
</protein>
<dbReference type="InterPro" id="IPR005198">
    <property type="entry name" value="Glyco_hydro_76"/>
</dbReference>